<dbReference type="EMBL" id="AZQP01000038">
    <property type="protein sequence ID" value="EYE87794.1"/>
    <property type="molecule type" value="Genomic_DNA"/>
</dbReference>
<dbReference type="InterPro" id="IPR003594">
    <property type="entry name" value="HATPase_dom"/>
</dbReference>
<evidence type="ECO:0000256" key="12">
    <source>
        <dbReference type="ARBA" id="ARBA00023012"/>
    </source>
</evidence>
<dbReference type="InterPro" id="IPR050398">
    <property type="entry name" value="HssS/ArlS-like"/>
</dbReference>
<name>A0A017RTK3_9CLOT</name>
<keyword evidence="13 15" id="KW-0472">Membrane</keyword>
<dbReference type="SMART" id="SM00388">
    <property type="entry name" value="HisKA"/>
    <property type="match status" value="1"/>
</dbReference>
<evidence type="ECO:0000256" key="3">
    <source>
        <dbReference type="ARBA" id="ARBA00012438"/>
    </source>
</evidence>
<feature type="transmembrane region" description="Helical" evidence="15">
    <location>
        <begin position="317"/>
        <end position="334"/>
    </location>
</feature>
<dbReference type="InterPro" id="IPR036097">
    <property type="entry name" value="HisK_dim/P_sf"/>
</dbReference>
<evidence type="ECO:0000256" key="1">
    <source>
        <dbReference type="ARBA" id="ARBA00000085"/>
    </source>
</evidence>
<evidence type="ECO:0000256" key="13">
    <source>
        <dbReference type="ARBA" id="ARBA00023136"/>
    </source>
</evidence>
<evidence type="ECO:0000256" key="10">
    <source>
        <dbReference type="ARBA" id="ARBA00022840"/>
    </source>
</evidence>
<evidence type="ECO:0000256" key="9">
    <source>
        <dbReference type="ARBA" id="ARBA00022777"/>
    </source>
</evidence>
<feature type="transmembrane region" description="Helical" evidence="15">
    <location>
        <begin position="236"/>
        <end position="257"/>
    </location>
</feature>
<evidence type="ECO:0000256" key="4">
    <source>
        <dbReference type="ARBA" id="ARBA00022475"/>
    </source>
</evidence>
<dbReference type="Proteomes" id="UP000019681">
    <property type="component" value="Unassembled WGS sequence"/>
</dbReference>
<comment type="caution">
    <text evidence="17">The sequence shown here is derived from an EMBL/GenBank/DDBJ whole genome shotgun (WGS) entry which is preliminary data.</text>
</comment>
<reference evidence="17 18" key="1">
    <citation type="journal article" date="2014" name="Genome Announc.">
        <title>Draft Genome Sequence of Fervidicella metallireducens Strain AeBT, an Iron-Reducing Thermoanaerobe from the Great Artesian Basin.</title>
        <authorList>
            <person name="Patel B.K."/>
        </authorList>
    </citation>
    <scope>NUCLEOTIDE SEQUENCE [LARGE SCALE GENOMIC DNA]</scope>
    <source>
        <strain evidence="17 18">AeB</strain>
    </source>
</reference>
<keyword evidence="6" id="KW-0808">Transferase</keyword>
<evidence type="ECO:0000256" key="15">
    <source>
        <dbReference type="SAM" id="Phobius"/>
    </source>
</evidence>
<evidence type="ECO:0000256" key="2">
    <source>
        <dbReference type="ARBA" id="ARBA00004651"/>
    </source>
</evidence>
<dbReference type="InterPro" id="IPR005467">
    <property type="entry name" value="His_kinase_dom"/>
</dbReference>
<keyword evidence="5" id="KW-0597">Phosphoprotein</keyword>
<evidence type="ECO:0000256" key="7">
    <source>
        <dbReference type="ARBA" id="ARBA00022692"/>
    </source>
</evidence>
<keyword evidence="4" id="KW-1003">Cell membrane</keyword>
<feature type="coiled-coil region" evidence="14">
    <location>
        <begin position="459"/>
        <end position="486"/>
    </location>
</feature>
<evidence type="ECO:0000259" key="16">
    <source>
        <dbReference type="PROSITE" id="PS50109"/>
    </source>
</evidence>
<dbReference type="GO" id="GO:0005886">
    <property type="term" value="C:plasma membrane"/>
    <property type="evidence" value="ECO:0007669"/>
    <property type="project" value="UniProtKB-SubCell"/>
</dbReference>
<evidence type="ECO:0000256" key="14">
    <source>
        <dbReference type="SAM" id="Coils"/>
    </source>
</evidence>
<dbReference type="Pfam" id="PF00512">
    <property type="entry name" value="HisKA"/>
    <property type="match status" value="1"/>
</dbReference>
<accession>A0A017RTK3</accession>
<keyword evidence="8" id="KW-0547">Nucleotide-binding</keyword>
<keyword evidence="14" id="KW-0175">Coiled coil</keyword>
<evidence type="ECO:0000313" key="17">
    <source>
        <dbReference type="EMBL" id="EYE87794.1"/>
    </source>
</evidence>
<protein>
    <recommendedName>
        <fullName evidence="3">histidine kinase</fullName>
        <ecNumber evidence="3">2.7.13.3</ecNumber>
    </recommendedName>
</protein>
<dbReference type="Gene3D" id="1.10.287.130">
    <property type="match status" value="1"/>
</dbReference>
<evidence type="ECO:0000256" key="6">
    <source>
        <dbReference type="ARBA" id="ARBA00022679"/>
    </source>
</evidence>
<dbReference type="InterPro" id="IPR036890">
    <property type="entry name" value="HATPase_C_sf"/>
</dbReference>
<evidence type="ECO:0000256" key="8">
    <source>
        <dbReference type="ARBA" id="ARBA00022741"/>
    </source>
</evidence>
<dbReference type="AlphaFoldDB" id="A0A017RTK3"/>
<dbReference type="PROSITE" id="PS50109">
    <property type="entry name" value="HIS_KIN"/>
    <property type="match status" value="1"/>
</dbReference>
<feature type="transmembrane region" description="Helical" evidence="15">
    <location>
        <begin position="340"/>
        <end position="362"/>
    </location>
</feature>
<dbReference type="SMART" id="SM00387">
    <property type="entry name" value="HATPase_c"/>
    <property type="match status" value="1"/>
</dbReference>
<keyword evidence="9 17" id="KW-0418">Kinase</keyword>
<keyword evidence="18" id="KW-1185">Reference proteome</keyword>
<dbReference type="SUPFAM" id="SSF47384">
    <property type="entry name" value="Homodimeric domain of signal transducing histidine kinase"/>
    <property type="match status" value="1"/>
</dbReference>
<dbReference type="GO" id="GO:0000155">
    <property type="term" value="F:phosphorelay sensor kinase activity"/>
    <property type="evidence" value="ECO:0007669"/>
    <property type="project" value="InterPro"/>
</dbReference>
<keyword evidence="11 15" id="KW-1133">Transmembrane helix</keyword>
<evidence type="ECO:0000256" key="11">
    <source>
        <dbReference type="ARBA" id="ARBA00022989"/>
    </source>
</evidence>
<dbReference type="STRING" id="1403537.Q428_11395"/>
<feature type="transmembrane region" description="Helical" evidence="15">
    <location>
        <begin position="192"/>
        <end position="215"/>
    </location>
</feature>
<comment type="subcellular location">
    <subcellularLocation>
        <location evidence="2">Cell membrane</location>
        <topology evidence="2">Multi-pass membrane protein</topology>
    </subcellularLocation>
</comment>
<evidence type="ECO:0000256" key="5">
    <source>
        <dbReference type="ARBA" id="ARBA00022553"/>
    </source>
</evidence>
<dbReference type="Pfam" id="PF02518">
    <property type="entry name" value="HATPase_c"/>
    <property type="match status" value="1"/>
</dbReference>
<keyword evidence="10" id="KW-0067">ATP-binding</keyword>
<comment type="catalytic activity">
    <reaction evidence="1">
        <text>ATP + protein L-histidine = ADP + protein N-phospho-L-histidine.</text>
        <dbReference type="EC" id="2.7.13.3"/>
    </reaction>
</comment>
<dbReference type="EC" id="2.7.13.3" evidence="3"/>
<sequence>MDTKWKKYKYIIYTKTVIFILACVSFSMFWGLSYKLFEFHDALYSQNYYETIDFQSTIGRYTHNVVELNTKLINDEKVKEYLSGKNVDAENVRRYKIIIDRLSKNKNFIYYIKDNKTGKIVTNIVENKPLEIIKNQPVYMYENQWNTNYYTNISDMINNTEIKVYTAVRFPLKSGDEFYDDYTKFINDRKVVLNYIIAICICLAVFFSAFIYFLITAGKEAKDDNIKLLGIDNIPIEISTISVFASAFLSVLIFSSFNNVYSITFISFIDAIIGMTYVLSIIRLLKAKKMWQYSFIYKSIKTLNNLFFNNGFRKTNIALFAFYGIINGILFYSLCYFKDVFVLLTFFIFLVIAFNFACLHYFSKVVVSLQNIIDAIEEISTGNIDYEKKGEMLPELKYVMDDILNIQRGLKNALNEAVKGERMKAELITNVSHDLKTPLTSIINYVDLLKKEELDEKTKREYINILNEKSQRLKQLIEDLIEFSKASSGNLKVDFSNINLHDLVVQSLGEFEAKIKKADLEVVVNCTDKNILVSSDGKYLWRIIENLLSNAVKYSMKNTRIYIDILKDDAYGIFSIKNISASPLNIPAEKLIERFVRGDVSRSSDGSGLGLSIANSLTESLRGVFNVEIDGDLFKVTVKIPLIL</sequence>
<dbReference type="Gene3D" id="3.30.565.10">
    <property type="entry name" value="Histidine kinase-like ATPase, C-terminal domain"/>
    <property type="match status" value="1"/>
</dbReference>
<organism evidence="17 18">
    <name type="scientific">Fervidicella metallireducens AeB</name>
    <dbReference type="NCBI Taxonomy" id="1403537"/>
    <lineage>
        <taxon>Bacteria</taxon>
        <taxon>Bacillati</taxon>
        <taxon>Bacillota</taxon>
        <taxon>Clostridia</taxon>
        <taxon>Eubacteriales</taxon>
        <taxon>Clostridiaceae</taxon>
        <taxon>Fervidicella</taxon>
    </lineage>
</organism>
<evidence type="ECO:0000313" key="18">
    <source>
        <dbReference type="Proteomes" id="UP000019681"/>
    </source>
</evidence>
<keyword evidence="12" id="KW-0902">Two-component regulatory system</keyword>
<keyword evidence="7 15" id="KW-0812">Transmembrane</keyword>
<feature type="transmembrane region" description="Helical" evidence="15">
    <location>
        <begin position="263"/>
        <end position="285"/>
    </location>
</feature>
<dbReference type="PANTHER" id="PTHR45528">
    <property type="entry name" value="SENSOR HISTIDINE KINASE CPXA"/>
    <property type="match status" value="1"/>
</dbReference>
<dbReference type="GO" id="GO:0005524">
    <property type="term" value="F:ATP binding"/>
    <property type="evidence" value="ECO:0007669"/>
    <property type="project" value="UniProtKB-KW"/>
</dbReference>
<dbReference type="PANTHER" id="PTHR45528:SF1">
    <property type="entry name" value="SENSOR HISTIDINE KINASE CPXA"/>
    <property type="match status" value="1"/>
</dbReference>
<dbReference type="SUPFAM" id="SSF55874">
    <property type="entry name" value="ATPase domain of HSP90 chaperone/DNA topoisomerase II/histidine kinase"/>
    <property type="match status" value="1"/>
</dbReference>
<feature type="domain" description="Histidine kinase" evidence="16">
    <location>
        <begin position="430"/>
        <end position="644"/>
    </location>
</feature>
<dbReference type="CDD" id="cd00082">
    <property type="entry name" value="HisKA"/>
    <property type="match status" value="1"/>
</dbReference>
<dbReference type="FunFam" id="1.10.287.130:FF:000008">
    <property type="entry name" value="Two-component sensor histidine kinase"/>
    <property type="match status" value="1"/>
</dbReference>
<feature type="transmembrane region" description="Helical" evidence="15">
    <location>
        <begin position="12"/>
        <end position="32"/>
    </location>
</feature>
<gene>
    <name evidence="17" type="ORF">Q428_11395</name>
</gene>
<proteinExistence type="predicted"/>
<dbReference type="InterPro" id="IPR003661">
    <property type="entry name" value="HisK_dim/P_dom"/>
</dbReference>